<dbReference type="Proteomes" id="UP000245926">
    <property type="component" value="Chromosome"/>
</dbReference>
<evidence type="ECO:0000313" key="1">
    <source>
        <dbReference type="EMBL" id="AWN44572.1"/>
    </source>
</evidence>
<dbReference type="KEGG" id="mets:DK389_15165"/>
<proteinExistence type="predicted"/>
<dbReference type="AlphaFoldDB" id="A0A2U8WH35"/>
<keyword evidence="2" id="KW-1185">Reference proteome</keyword>
<organism evidence="1 2">
    <name type="scientific">Methylobacterium durans</name>
    <dbReference type="NCBI Taxonomy" id="2202825"/>
    <lineage>
        <taxon>Bacteria</taxon>
        <taxon>Pseudomonadati</taxon>
        <taxon>Pseudomonadota</taxon>
        <taxon>Alphaproteobacteria</taxon>
        <taxon>Hyphomicrobiales</taxon>
        <taxon>Methylobacteriaceae</taxon>
        <taxon>Methylobacterium</taxon>
    </lineage>
</organism>
<dbReference type="OrthoDB" id="1495085at2"/>
<reference evidence="2" key="1">
    <citation type="submission" date="2018-05" db="EMBL/GenBank/DDBJ databases">
        <title>Complete Genome Sequence of Methylobacterium sp. 17SD2-17.</title>
        <authorList>
            <person name="Srinivasan S."/>
        </authorList>
    </citation>
    <scope>NUCLEOTIDE SEQUENCE [LARGE SCALE GENOMIC DNA]</scope>
    <source>
        <strain evidence="2">17SD2-17</strain>
    </source>
</reference>
<protein>
    <submittedName>
        <fullName evidence="1">Uncharacterized protein</fullName>
    </submittedName>
</protein>
<sequence length="126" mass="13942">MIGLDPDLIDFSAPAYSAYPGLDAAKVRAGLEADAARLRELGYAPEICLVDFGQTAESVVRELLRRKLFDAVMIGAGVRLIVENTALFEKLINIVHVHAPQAKFCFNTRPTDTAEAVQRWFLPRAR</sequence>
<evidence type="ECO:0000313" key="2">
    <source>
        <dbReference type="Proteomes" id="UP000245926"/>
    </source>
</evidence>
<accession>A0A2U8WH35</accession>
<name>A0A2U8WH35_9HYPH</name>
<gene>
    <name evidence="1" type="ORF">DK389_15165</name>
</gene>
<dbReference type="EMBL" id="CP029550">
    <property type="protein sequence ID" value="AWN44572.1"/>
    <property type="molecule type" value="Genomic_DNA"/>
</dbReference>